<dbReference type="AlphaFoldDB" id="A0AAW0RDZ6"/>
<dbReference type="Proteomes" id="UP001392437">
    <property type="component" value="Unassembled WGS sequence"/>
</dbReference>
<comment type="caution">
    <text evidence="2">The sequence shown here is derived from an EMBL/GenBank/DDBJ whole genome shotgun (WGS) entry which is preliminary data.</text>
</comment>
<organism evidence="2 3">
    <name type="scientific">Apiospora kogelbergensis</name>
    <dbReference type="NCBI Taxonomy" id="1337665"/>
    <lineage>
        <taxon>Eukaryota</taxon>
        <taxon>Fungi</taxon>
        <taxon>Dikarya</taxon>
        <taxon>Ascomycota</taxon>
        <taxon>Pezizomycotina</taxon>
        <taxon>Sordariomycetes</taxon>
        <taxon>Xylariomycetidae</taxon>
        <taxon>Amphisphaeriales</taxon>
        <taxon>Apiosporaceae</taxon>
        <taxon>Apiospora</taxon>
    </lineage>
</organism>
<evidence type="ECO:0000313" key="2">
    <source>
        <dbReference type="EMBL" id="KAK8133106.1"/>
    </source>
</evidence>
<accession>A0AAW0RDZ6</accession>
<proteinExistence type="predicted"/>
<evidence type="ECO:0008006" key="4">
    <source>
        <dbReference type="Google" id="ProtNLM"/>
    </source>
</evidence>
<reference evidence="2 3" key="1">
    <citation type="submission" date="2023-01" db="EMBL/GenBank/DDBJ databases">
        <title>Analysis of 21 Apiospora genomes using comparative genomics revels a genus with tremendous synthesis potential of carbohydrate active enzymes and secondary metabolites.</title>
        <authorList>
            <person name="Sorensen T."/>
        </authorList>
    </citation>
    <scope>NUCLEOTIDE SEQUENCE [LARGE SCALE GENOMIC DNA]</scope>
    <source>
        <strain evidence="2 3">CBS 117206</strain>
    </source>
</reference>
<feature type="region of interest" description="Disordered" evidence="1">
    <location>
        <begin position="130"/>
        <end position="149"/>
    </location>
</feature>
<protein>
    <recommendedName>
        <fullName evidence="4">C-type lectin domain-containing protein</fullName>
    </recommendedName>
</protein>
<sequence length="149" mass="16729">MDEEAIEFSSISNFELLRRHALPDDPLSPLFWVWGEATPYTFDTNPDSVGKDWNGSVEWNCLLFYVRNREQAEWNARALCRLLETPVDAYLMEKADVLETTGACYYGVAVFIRGHAVPGGACPMSSCCPSSGTRHGRRKGREATRHLGI</sequence>
<keyword evidence="3" id="KW-1185">Reference proteome</keyword>
<evidence type="ECO:0000313" key="3">
    <source>
        <dbReference type="Proteomes" id="UP001392437"/>
    </source>
</evidence>
<dbReference type="EMBL" id="JAQQWP010000001">
    <property type="protein sequence ID" value="KAK8133106.1"/>
    <property type="molecule type" value="Genomic_DNA"/>
</dbReference>
<name>A0AAW0RDZ6_9PEZI</name>
<gene>
    <name evidence="2" type="ORF">PG999_001279</name>
</gene>
<evidence type="ECO:0000256" key="1">
    <source>
        <dbReference type="SAM" id="MobiDB-lite"/>
    </source>
</evidence>